<keyword evidence="3" id="KW-0809">Transit peptide</keyword>
<feature type="region of interest" description="Disordered" evidence="5">
    <location>
        <begin position="30"/>
        <end position="91"/>
    </location>
</feature>
<dbReference type="InterPro" id="IPR032710">
    <property type="entry name" value="NTF2-like_dom_sf"/>
</dbReference>
<evidence type="ECO:0000313" key="7">
    <source>
        <dbReference type="EMBL" id="MBP5858170.1"/>
    </source>
</evidence>
<feature type="compositionally biased region" description="Basic and acidic residues" evidence="5">
    <location>
        <begin position="35"/>
        <end position="55"/>
    </location>
</feature>
<evidence type="ECO:0000256" key="5">
    <source>
        <dbReference type="SAM" id="MobiDB-lite"/>
    </source>
</evidence>
<dbReference type="InterPro" id="IPR016985">
    <property type="entry name" value="UCP031890_Tim44-rel"/>
</dbReference>
<dbReference type="SMART" id="SM00978">
    <property type="entry name" value="Tim44"/>
    <property type="match status" value="1"/>
</dbReference>
<dbReference type="Gene3D" id="3.10.450.240">
    <property type="match status" value="1"/>
</dbReference>
<dbReference type="GO" id="GO:0030150">
    <property type="term" value="P:protein import into mitochondrial matrix"/>
    <property type="evidence" value="ECO:0007669"/>
    <property type="project" value="TreeGrafter"/>
</dbReference>
<keyword evidence="4" id="KW-0472">Membrane</keyword>
<dbReference type="Pfam" id="PF04280">
    <property type="entry name" value="Tim44"/>
    <property type="match status" value="1"/>
</dbReference>
<evidence type="ECO:0000256" key="3">
    <source>
        <dbReference type="ARBA" id="ARBA00022946"/>
    </source>
</evidence>
<organism evidence="7 8">
    <name type="scientific">Marivibrio halodurans</name>
    <dbReference type="NCBI Taxonomy" id="2039722"/>
    <lineage>
        <taxon>Bacteria</taxon>
        <taxon>Pseudomonadati</taxon>
        <taxon>Pseudomonadota</taxon>
        <taxon>Alphaproteobacteria</taxon>
        <taxon>Rhodospirillales</taxon>
        <taxon>Rhodospirillaceae</taxon>
        <taxon>Marivibrio</taxon>
    </lineage>
</organism>
<comment type="subcellular location">
    <subcellularLocation>
        <location evidence="1">Membrane</location>
    </subcellularLocation>
</comment>
<dbReference type="PIRSF" id="PIRSF031890">
    <property type="entry name" value="UCP031890_transporter_Tim44"/>
    <property type="match status" value="1"/>
</dbReference>
<dbReference type="GO" id="GO:0016020">
    <property type="term" value="C:membrane"/>
    <property type="evidence" value="ECO:0007669"/>
    <property type="project" value="UniProtKB-SubCell"/>
</dbReference>
<dbReference type="GO" id="GO:0051087">
    <property type="term" value="F:protein-folding chaperone binding"/>
    <property type="evidence" value="ECO:0007669"/>
    <property type="project" value="TreeGrafter"/>
</dbReference>
<reference evidence="7" key="1">
    <citation type="submission" date="2021-04" db="EMBL/GenBank/DDBJ databases">
        <authorList>
            <person name="Zhang D.-C."/>
        </authorList>
    </citation>
    <scope>NUCLEOTIDE SEQUENCE</scope>
    <source>
        <strain evidence="7">CGMCC 1.15697</strain>
    </source>
</reference>
<dbReference type="PANTHER" id="PTHR10721">
    <property type="entry name" value="MITOCHONDRIAL IMPORT INNER MEMBRANE TRANSLOCASE SUBUNIT TIM44"/>
    <property type="match status" value="1"/>
</dbReference>
<dbReference type="AlphaFoldDB" id="A0A8J7S0P2"/>
<gene>
    <name evidence="7" type="ORF">KAJ83_14210</name>
</gene>
<evidence type="ECO:0000313" key="8">
    <source>
        <dbReference type="Proteomes" id="UP000672602"/>
    </source>
</evidence>
<dbReference type="Proteomes" id="UP000672602">
    <property type="component" value="Unassembled WGS sequence"/>
</dbReference>
<keyword evidence="8" id="KW-1185">Reference proteome</keyword>
<feature type="region of interest" description="Disordered" evidence="5">
    <location>
        <begin position="225"/>
        <end position="261"/>
    </location>
</feature>
<dbReference type="InterPro" id="IPR007379">
    <property type="entry name" value="Tim44-like_dom"/>
</dbReference>
<sequence>MGGGFPLDLILFAALALFLIFRLGSVLGKRTGHQKPTDLFRDRQSEGARDRSGEREDAEDENVIRMPGARQPERADGARDSSDEFTGKAGSGLTQIKVADPDFDPDGFLDGARQAFEMIVQAFAEGEGKTLKQLLSKEVYENFAGAIREREKAGQRMEDTLYGIDSAEIVEAGMQGSTASVTVEFVSQQINVTYDSEGRVIAGDPSEVVTVTDIWTFQRNVKSRDPNWELAETSSPDEESGDDDAQGTAGGKSTGGPSDAT</sequence>
<feature type="compositionally biased region" description="Acidic residues" evidence="5">
    <location>
        <begin position="235"/>
        <end position="245"/>
    </location>
</feature>
<feature type="compositionally biased region" description="Basic and acidic residues" evidence="5">
    <location>
        <begin position="71"/>
        <end position="86"/>
    </location>
</feature>
<comment type="similarity">
    <text evidence="2">Belongs to the Tim44 family.</text>
</comment>
<name>A0A8J7S0P2_9PROT</name>
<dbReference type="SUPFAM" id="SSF54427">
    <property type="entry name" value="NTF2-like"/>
    <property type="match status" value="1"/>
</dbReference>
<dbReference type="PANTHER" id="PTHR10721:SF1">
    <property type="entry name" value="MITOCHONDRIAL IMPORT INNER MEMBRANE TRANSLOCASE SUBUNIT TIM44"/>
    <property type="match status" value="1"/>
</dbReference>
<dbReference type="RefSeq" id="WP_210682740.1">
    <property type="nucleotide sequence ID" value="NZ_JAGMWN010000006.1"/>
</dbReference>
<evidence type="ECO:0000259" key="6">
    <source>
        <dbReference type="SMART" id="SM00978"/>
    </source>
</evidence>
<accession>A0A8J7S0P2</accession>
<evidence type="ECO:0000256" key="1">
    <source>
        <dbReference type="ARBA" id="ARBA00004370"/>
    </source>
</evidence>
<dbReference type="NCBIfam" id="NF033779">
    <property type="entry name" value="Tim44_TimA_adap"/>
    <property type="match status" value="1"/>
</dbReference>
<evidence type="ECO:0000256" key="4">
    <source>
        <dbReference type="ARBA" id="ARBA00023136"/>
    </source>
</evidence>
<feature type="domain" description="Tim44-like" evidence="6">
    <location>
        <begin position="89"/>
        <end position="235"/>
    </location>
</feature>
<protein>
    <submittedName>
        <fullName evidence="7">Tim44 domain-containing protein</fullName>
    </submittedName>
</protein>
<comment type="caution">
    <text evidence="7">The sequence shown here is derived from an EMBL/GenBank/DDBJ whole genome shotgun (WGS) entry which is preliminary data.</text>
</comment>
<proteinExistence type="inferred from homology"/>
<dbReference type="EMBL" id="JAGMWN010000006">
    <property type="protein sequence ID" value="MBP5858170.1"/>
    <property type="molecule type" value="Genomic_DNA"/>
</dbReference>
<dbReference type="InterPro" id="IPR039544">
    <property type="entry name" value="Tim44-like"/>
</dbReference>
<evidence type="ECO:0000256" key="2">
    <source>
        <dbReference type="ARBA" id="ARBA00009597"/>
    </source>
</evidence>